<feature type="region of interest" description="Disordered" evidence="1">
    <location>
        <begin position="1"/>
        <end position="82"/>
    </location>
</feature>
<organism evidence="2 3">
    <name type="scientific">Colletotrichum sublineola</name>
    <name type="common">Sorghum anthracnose fungus</name>
    <dbReference type="NCBI Taxonomy" id="1173701"/>
    <lineage>
        <taxon>Eukaryota</taxon>
        <taxon>Fungi</taxon>
        <taxon>Dikarya</taxon>
        <taxon>Ascomycota</taxon>
        <taxon>Pezizomycotina</taxon>
        <taxon>Sordariomycetes</taxon>
        <taxon>Hypocreomycetidae</taxon>
        <taxon>Glomerellales</taxon>
        <taxon>Glomerellaceae</taxon>
        <taxon>Colletotrichum</taxon>
        <taxon>Colletotrichum graminicola species complex</taxon>
    </lineage>
</organism>
<evidence type="ECO:0000313" key="3">
    <source>
        <dbReference type="Proteomes" id="UP000027238"/>
    </source>
</evidence>
<evidence type="ECO:0000256" key="1">
    <source>
        <dbReference type="SAM" id="MobiDB-lite"/>
    </source>
</evidence>
<dbReference type="EMBL" id="JMSE01001077">
    <property type="protein sequence ID" value="KDN64990.1"/>
    <property type="molecule type" value="Genomic_DNA"/>
</dbReference>
<proteinExistence type="predicted"/>
<keyword evidence="3" id="KW-1185">Reference proteome</keyword>
<gene>
    <name evidence="2" type="ORF">CSUB01_12100</name>
</gene>
<dbReference type="HOGENOM" id="CLU_2558207_0_0_1"/>
<reference evidence="3" key="1">
    <citation type="journal article" date="2014" name="Genome Announc.">
        <title>Draft genome sequence of Colletotrichum sublineola, a destructive pathogen of cultivated sorghum.</title>
        <authorList>
            <person name="Baroncelli R."/>
            <person name="Sanz-Martin J.M."/>
            <person name="Rech G.E."/>
            <person name="Sukno S.A."/>
            <person name="Thon M.R."/>
        </authorList>
    </citation>
    <scope>NUCLEOTIDE SEQUENCE [LARGE SCALE GENOMIC DNA]</scope>
    <source>
        <strain evidence="3">TX430BB</strain>
    </source>
</reference>
<accession>A0A066XG30</accession>
<feature type="compositionally biased region" description="Polar residues" evidence="1">
    <location>
        <begin position="16"/>
        <end position="25"/>
    </location>
</feature>
<dbReference type="Proteomes" id="UP000027238">
    <property type="component" value="Unassembled WGS sequence"/>
</dbReference>
<sequence>MKSKRHHAGDKRDLQTRSPRQSANSAHRCPPCLPFGRGVASESRAGDRLARPTRGPFRDPVAIDNNRTRASTPHAIDKSQRT</sequence>
<evidence type="ECO:0000313" key="2">
    <source>
        <dbReference type="EMBL" id="KDN64990.1"/>
    </source>
</evidence>
<comment type="caution">
    <text evidence="2">The sequence shown here is derived from an EMBL/GenBank/DDBJ whole genome shotgun (WGS) entry which is preliminary data.</text>
</comment>
<dbReference type="AlphaFoldDB" id="A0A066XG30"/>
<protein>
    <submittedName>
        <fullName evidence="2">Uncharacterized protein</fullName>
    </submittedName>
</protein>
<name>A0A066XG30_COLSU</name>